<dbReference type="InterPro" id="IPR002197">
    <property type="entry name" value="HTH_Fis"/>
</dbReference>
<organism evidence="4 5">
    <name type="scientific">Immundisolibacter cernigliae</name>
    <dbReference type="NCBI Taxonomy" id="1810504"/>
    <lineage>
        <taxon>Bacteria</taxon>
        <taxon>Pseudomonadati</taxon>
        <taxon>Pseudomonadota</taxon>
        <taxon>Gammaproteobacteria</taxon>
        <taxon>Immundisolibacterales</taxon>
        <taxon>Immundisolibacteraceae</taxon>
        <taxon>Immundisolibacter</taxon>
    </lineage>
</organism>
<evidence type="ECO:0000313" key="5">
    <source>
        <dbReference type="Proteomes" id="UP000092952"/>
    </source>
</evidence>
<dbReference type="PANTHER" id="PTHR44591:SF3">
    <property type="entry name" value="RESPONSE REGULATORY DOMAIN-CONTAINING PROTEIN"/>
    <property type="match status" value="1"/>
</dbReference>
<dbReference type="GO" id="GO:0000160">
    <property type="term" value="P:phosphorelay signal transduction system"/>
    <property type="evidence" value="ECO:0007669"/>
    <property type="project" value="InterPro"/>
</dbReference>
<gene>
    <name evidence="4" type="ORF">PG2T_13200</name>
</gene>
<dbReference type="PROSITE" id="PS50110">
    <property type="entry name" value="RESPONSE_REGULATORY"/>
    <property type="match status" value="1"/>
</dbReference>
<dbReference type="CDD" id="cd17563">
    <property type="entry name" value="REC_RegA-like"/>
    <property type="match status" value="1"/>
</dbReference>
<dbReference type="Pfam" id="PF00072">
    <property type="entry name" value="Response_reg"/>
    <property type="match status" value="1"/>
</dbReference>
<dbReference type="EMBL" id="CP014671">
    <property type="protein sequence ID" value="ANX05037.1"/>
    <property type="molecule type" value="Genomic_DNA"/>
</dbReference>
<dbReference type="InParanoid" id="A0A1B1YWI4"/>
<dbReference type="PANTHER" id="PTHR44591">
    <property type="entry name" value="STRESS RESPONSE REGULATOR PROTEIN 1"/>
    <property type="match status" value="1"/>
</dbReference>
<dbReference type="SUPFAM" id="SSF46689">
    <property type="entry name" value="Homeodomain-like"/>
    <property type="match status" value="1"/>
</dbReference>
<dbReference type="InterPro" id="IPR001789">
    <property type="entry name" value="Sig_transdc_resp-reg_receiver"/>
</dbReference>
<dbReference type="KEGG" id="gbi:PG2T_13200"/>
<name>A0A1B1YWI4_9GAMM</name>
<evidence type="ECO:0000313" key="4">
    <source>
        <dbReference type="EMBL" id="ANX05037.1"/>
    </source>
</evidence>
<protein>
    <recommendedName>
        <fullName evidence="3">Response regulatory domain-containing protein</fullName>
    </recommendedName>
</protein>
<dbReference type="GO" id="GO:0043565">
    <property type="term" value="F:sequence-specific DNA binding"/>
    <property type="evidence" value="ECO:0007669"/>
    <property type="project" value="InterPro"/>
</dbReference>
<dbReference type="SMART" id="SM00448">
    <property type="entry name" value="REC"/>
    <property type="match status" value="1"/>
</dbReference>
<feature type="domain" description="Response regulatory" evidence="3">
    <location>
        <begin position="20"/>
        <end position="134"/>
    </location>
</feature>
<dbReference type="RefSeq" id="WP_068806419.1">
    <property type="nucleotide sequence ID" value="NZ_CP014671.1"/>
</dbReference>
<feature type="modified residue" description="4-aspartylphosphate" evidence="2">
    <location>
        <position position="69"/>
    </location>
</feature>
<evidence type="ECO:0000256" key="2">
    <source>
        <dbReference type="PROSITE-ProRule" id="PRU00169"/>
    </source>
</evidence>
<dbReference type="InterPro" id="IPR050595">
    <property type="entry name" value="Bact_response_regulator"/>
</dbReference>
<proteinExistence type="predicted"/>
<dbReference type="Proteomes" id="UP000092952">
    <property type="component" value="Chromosome"/>
</dbReference>
<evidence type="ECO:0000256" key="1">
    <source>
        <dbReference type="ARBA" id="ARBA00022553"/>
    </source>
</evidence>
<dbReference type="InterPro" id="IPR011006">
    <property type="entry name" value="CheY-like_superfamily"/>
</dbReference>
<dbReference type="AlphaFoldDB" id="A0A1B1YWI4"/>
<keyword evidence="5" id="KW-1185">Reference proteome</keyword>
<sequence>MRDHAAAPSALQPTSPTAAELLLVDDDPVFGRVLATALGRRGFQVTLAASVAQARELLPQLRVSHAVLDLRLPDGSGLELVPLLRERLPQVRIVVLSGYASIPTAIDAIKLGATYYLAKPVDADAVVRAFDAGDAALPAISPLPAEPPSVRRVEWEHLQRVLKDCDGNVSAAARALRMHRRTLQRKLGKRSGSL</sequence>
<dbReference type="STRING" id="1810504.PG2T_13200"/>
<dbReference type="SUPFAM" id="SSF52172">
    <property type="entry name" value="CheY-like"/>
    <property type="match status" value="1"/>
</dbReference>
<dbReference type="Gene3D" id="1.10.10.60">
    <property type="entry name" value="Homeodomain-like"/>
    <property type="match status" value="1"/>
</dbReference>
<accession>A0A1B1YWI4</accession>
<keyword evidence="1 2" id="KW-0597">Phosphoprotein</keyword>
<dbReference type="OrthoDB" id="9802426at2"/>
<reference evidence="5" key="1">
    <citation type="submission" date="2016-03" db="EMBL/GenBank/DDBJ databases">
        <title>Complete genome sequence of Solimmundus cernigliae, representing a novel lineage of polycyclic aromatic hydrocarbon degraders within the Gammaproteobacteria.</title>
        <authorList>
            <person name="Singleton D.R."/>
            <person name="Dickey A.N."/>
            <person name="Scholl E.H."/>
            <person name="Wright F.A."/>
            <person name="Aitken M.D."/>
        </authorList>
    </citation>
    <scope>NUCLEOTIDE SEQUENCE [LARGE SCALE GENOMIC DNA]</scope>
    <source>
        <strain evidence="5">TR3.2</strain>
    </source>
</reference>
<evidence type="ECO:0000259" key="3">
    <source>
        <dbReference type="PROSITE" id="PS50110"/>
    </source>
</evidence>
<dbReference type="Pfam" id="PF02954">
    <property type="entry name" value="HTH_8"/>
    <property type="match status" value="1"/>
</dbReference>
<dbReference type="Gene3D" id="3.40.50.2300">
    <property type="match status" value="1"/>
</dbReference>
<dbReference type="InterPro" id="IPR009057">
    <property type="entry name" value="Homeodomain-like_sf"/>
</dbReference>